<dbReference type="AlphaFoldDB" id="A0AAW1KEF1"/>
<keyword evidence="5" id="KW-1185">Reference proteome</keyword>
<dbReference type="Proteomes" id="UP001458880">
    <property type="component" value="Unassembled WGS sequence"/>
</dbReference>
<evidence type="ECO:0000256" key="2">
    <source>
        <dbReference type="ARBA" id="ARBA00023180"/>
    </source>
</evidence>
<dbReference type="GO" id="GO:0030431">
    <property type="term" value="P:sleep"/>
    <property type="evidence" value="ECO:0007669"/>
    <property type="project" value="InterPro"/>
</dbReference>
<evidence type="ECO:0000256" key="1">
    <source>
        <dbReference type="ARBA" id="ARBA00022729"/>
    </source>
</evidence>
<sequence>MYQTIVFSLIVLVAVFKEGVTLSCYQCLGPPGRGCADANLADLVKIPCSQAKFMKTPYAEQMGLENAVEVSGICVQAVVVQNGVTIAERGCGYVPSGVNFCEVLSKVVEVKSCSTCTQDYCNSKRLSN</sequence>
<comment type="caution">
    <text evidence="4">The sequence shown here is derived from an EMBL/GenBank/DDBJ whole genome shotgun (WGS) entry which is preliminary data.</text>
</comment>
<evidence type="ECO:0000313" key="4">
    <source>
        <dbReference type="EMBL" id="KAK9716818.1"/>
    </source>
</evidence>
<dbReference type="InterPro" id="IPR031424">
    <property type="entry name" value="QVR-like"/>
</dbReference>
<keyword evidence="1 3" id="KW-0732">Signal</keyword>
<feature type="signal peptide" evidence="3">
    <location>
        <begin position="1"/>
        <end position="23"/>
    </location>
</feature>
<protein>
    <recommendedName>
        <fullName evidence="6">Protein sleepless</fullName>
    </recommendedName>
</protein>
<gene>
    <name evidence="4" type="ORF">QE152_g24529</name>
</gene>
<evidence type="ECO:0000256" key="3">
    <source>
        <dbReference type="SAM" id="SignalP"/>
    </source>
</evidence>
<dbReference type="EMBL" id="JASPKY010000252">
    <property type="protein sequence ID" value="KAK9716818.1"/>
    <property type="molecule type" value="Genomic_DNA"/>
</dbReference>
<organism evidence="4 5">
    <name type="scientific">Popillia japonica</name>
    <name type="common">Japanese beetle</name>
    <dbReference type="NCBI Taxonomy" id="7064"/>
    <lineage>
        <taxon>Eukaryota</taxon>
        <taxon>Metazoa</taxon>
        <taxon>Ecdysozoa</taxon>
        <taxon>Arthropoda</taxon>
        <taxon>Hexapoda</taxon>
        <taxon>Insecta</taxon>
        <taxon>Pterygota</taxon>
        <taxon>Neoptera</taxon>
        <taxon>Endopterygota</taxon>
        <taxon>Coleoptera</taxon>
        <taxon>Polyphaga</taxon>
        <taxon>Scarabaeiformia</taxon>
        <taxon>Scarabaeidae</taxon>
        <taxon>Rutelinae</taxon>
        <taxon>Popillia</taxon>
    </lineage>
</organism>
<proteinExistence type="predicted"/>
<dbReference type="GO" id="GO:0032222">
    <property type="term" value="P:regulation of synaptic transmission, cholinergic"/>
    <property type="evidence" value="ECO:0007669"/>
    <property type="project" value="InterPro"/>
</dbReference>
<keyword evidence="2" id="KW-0325">Glycoprotein</keyword>
<evidence type="ECO:0008006" key="6">
    <source>
        <dbReference type="Google" id="ProtNLM"/>
    </source>
</evidence>
<reference evidence="4 5" key="1">
    <citation type="journal article" date="2024" name="BMC Genomics">
        <title>De novo assembly and annotation of Popillia japonica's genome with initial clues to its potential as an invasive pest.</title>
        <authorList>
            <person name="Cucini C."/>
            <person name="Boschi S."/>
            <person name="Funari R."/>
            <person name="Cardaioli E."/>
            <person name="Iannotti N."/>
            <person name="Marturano G."/>
            <person name="Paoli F."/>
            <person name="Bruttini M."/>
            <person name="Carapelli A."/>
            <person name="Frati F."/>
            <person name="Nardi F."/>
        </authorList>
    </citation>
    <scope>NUCLEOTIDE SEQUENCE [LARGE SCALE GENOMIC DNA]</scope>
    <source>
        <strain evidence="4">DMR45628</strain>
    </source>
</reference>
<feature type="chain" id="PRO_5043609635" description="Protein sleepless" evidence="3">
    <location>
        <begin position="24"/>
        <end position="128"/>
    </location>
</feature>
<evidence type="ECO:0000313" key="5">
    <source>
        <dbReference type="Proteomes" id="UP001458880"/>
    </source>
</evidence>
<dbReference type="Pfam" id="PF17064">
    <property type="entry name" value="QVR"/>
    <property type="match status" value="1"/>
</dbReference>
<name>A0AAW1KEF1_POPJA</name>
<accession>A0AAW1KEF1</accession>